<organism evidence="2 3">
    <name type="scientific">Pseudonocardia parietis</name>
    <dbReference type="NCBI Taxonomy" id="570936"/>
    <lineage>
        <taxon>Bacteria</taxon>
        <taxon>Bacillati</taxon>
        <taxon>Actinomycetota</taxon>
        <taxon>Actinomycetes</taxon>
        <taxon>Pseudonocardiales</taxon>
        <taxon>Pseudonocardiaceae</taxon>
        <taxon>Pseudonocardia</taxon>
    </lineage>
</organism>
<name>A0ABS4VM97_9PSEU</name>
<dbReference type="RefSeq" id="WP_372447360.1">
    <property type="nucleotide sequence ID" value="NZ_JAGINU010000001.1"/>
</dbReference>
<accession>A0ABS4VM97</accession>
<gene>
    <name evidence="2" type="ORF">JOF36_000743</name>
</gene>
<comment type="caution">
    <text evidence="2">The sequence shown here is derived from an EMBL/GenBank/DDBJ whole genome shotgun (WGS) entry which is preliminary data.</text>
</comment>
<keyword evidence="3" id="KW-1185">Reference proteome</keyword>
<sequence length="175" mass="19256">MSTPSVKQPHGAASGPRPPEKLGTVAAEAGQVLRLVRAGYTYREIAALVGLSTTTAWRRHRWAVQVLTGRDETPLPTMREVRPRMRAPVYTSSPGRELMRLRPRPAVRCSARRKTGGPCGCWAVHGARVCRMHGGAAPQVRRAAEARHRREKARQILAALEFTFDGCVEKGGRES</sequence>
<reference evidence="2 3" key="1">
    <citation type="submission" date="2021-03" db="EMBL/GenBank/DDBJ databases">
        <title>Sequencing the genomes of 1000 actinobacteria strains.</title>
        <authorList>
            <person name="Klenk H.-P."/>
        </authorList>
    </citation>
    <scope>NUCLEOTIDE SEQUENCE [LARGE SCALE GENOMIC DNA]</scope>
    <source>
        <strain evidence="2 3">DSM 45256</strain>
    </source>
</reference>
<evidence type="ECO:0000256" key="1">
    <source>
        <dbReference type="SAM" id="MobiDB-lite"/>
    </source>
</evidence>
<proteinExistence type="predicted"/>
<feature type="region of interest" description="Disordered" evidence="1">
    <location>
        <begin position="1"/>
        <end position="22"/>
    </location>
</feature>
<protein>
    <submittedName>
        <fullName evidence="2">Alkylated DNA nucleotide flippase Atl1</fullName>
    </submittedName>
</protein>
<dbReference type="EMBL" id="JAGINU010000001">
    <property type="protein sequence ID" value="MBP2365047.1"/>
    <property type="molecule type" value="Genomic_DNA"/>
</dbReference>
<evidence type="ECO:0000313" key="2">
    <source>
        <dbReference type="EMBL" id="MBP2365047.1"/>
    </source>
</evidence>
<evidence type="ECO:0000313" key="3">
    <source>
        <dbReference type="Proteomes" id="UP001519295"/>
    </source>
</evidence>
<dbReference type="Proteomes" id="UP001519295">
    <property type="component" value="Unassembled WGS sequence"/>
</dbReference>
<dbReference type="Pfam" id="PF13384">
    <property type="entry name" value="HTH_23"/>
    <property type="match status" value="1"/>
</dbReference>